<accession>A0AAV5AQH3</accession>
<sequence length="186" mass="21060">MYNTIANSRAKVTIHIVGVAASMGAILSLSIEEVYMVENGYLMIHVPSGGSFGTAQELERSTKLLRSIEANFIKKLQQKTGKDAEYVQKWLNGDNWFDAEQALQEGLIKGIIEAEYDFQANFNPQKLPTNEAFNRFNAMFKNKQFNNNVMYLRDKLISKFNLRADTSDTKNYSRSGTSNGIKRVNN</sequence>
<evidence type="ECO:0008006" key="9">
    <source>
        <dbReference type="Google" id="ProtNLM"/>
    </source>
</evidence>
<keyword evidence="4" id="KW-0472">Membrane</keyword>
<dbReference type="InterPro" id="IPR029045">
    <property type="entry name" value="ClpP/crotonase-like_dom_sf"/>
</dbReference>
<dbReference type="GO" id="GO:0051117">
    <property type="term" value="F:ATPase binding"/>
    <property type="evidence" value="ECO:0007669"/>
    <property type="project" value="TreeGrafter"/>
</dbReference>
<dbReference type="PANTHER" id="PTHR10381:SF70">
    <property type="entry name" value="ATP-DEPENDENT CLP PROTEASE PROTEOLYTIC SUBUNIT"/>
    <property type="match status" value="1"/>
</dbReference>
<dbReference type="Gene3D" id="3.90.226.10">
    <property type="entry name" value="2-enoyl-CoA Hydratase, Chain A, domain 1"/>
    <property type="match status" value="1"/>
</dbReference>
<keyword evidence="8" id="KW-1185">Reference proteome</keyword>
<evidence type="ECO:0000256" key="2">
    <source>
        <dbReference type="ARBA" id="ARBA00022801"/>
    </source>
</evidence>
<keyword evidence="2" id="KW-0378">Hydrolase</keyword>
<evidence type="ECO:0000256" key="1">
    <source>
        <dbReference type="ARBA" id="ARBA00022670"/>
    </source>
</evidence>
<dbReference type="AlphaFoldDB" id="A0AAV5AQH3"/>
<dbReference type="EMBL" id="BQKB01000022">
    <property type="protein sequence ID" value="GJM52944.1"/>
    <property type="molecule type" value="Genomic_DNA"/>
</dbReference>
<dbReference type="PANTHER" id="PTHR10381">
    <property type="entry name" value="ATP-DEPENDENT CLP PROTEASE PROTEOLYTIC SUBUNIT"/>
    <property type="match status" value="1"/>
</dbReference>
<keyword evidence="3" id="KW-0720">Serine protease</keyword>
<evidence type="ECO:0000313" key="5">
    <source>
        <dbReference type="EMBL" id="GJM49573.1"/>
    </source>
</evidence>
<keyword evidence="1" id="KW-0645">Protease</keyword>
<keyword evidence="4" id="KW-0812">Transmembrane</keyword>
<dbReference type="InterPro" id="IPR023562">
    <property type="entry name" value="ClpP/TepA"/>
</dbReference>
<dbReference type="GO" id="GO:0009368">
    <property type="term" value="C:endopeptidase Clp complex"/>
    <property type="evidence" value="ECO:0007669"/>
    <property type="project" value="TreeGrafter"/>
</dbReference>
<evidence type="ECO:0000313" key="7">
    <source>
        <dbReference type="Proteomes" id="UP001207736"/>
    </source>
</evidence>
<dbReference type="SUPFAM" id="SSF52096">
    <property type="entry name" value="ClpP/crotonase"/>
    <property type="match status" value="1"/>
</dbReference>
<dbReference type="EMBL" id="BQKA01000011">
    <property type="protein sequence ID" value="GJM49573.1"/>
    <property type="molecule type" value="Genomic_DNA"/>
</dbReference>
<name>A0AAV5AQH3_9FLAO</name>
<keyword evidence="4" id="KW-1133">Transmembrane helix</keyword>
<evidence type="ECO:0000256" key="3">
    <source>
        <dbReference type="ARBA" id="ARBA00022825"/>
    </source>
</evidence>
<dbReference type="Pfam" id="PF00574">
    <property type="entry name" value="CLP_protease"/>
    <property type="match status" value="1"/>
</dbReference>
<dbReference type="GO" id="GO:0006515">
    <property type="term" value="P:protein quality control for misfolded or incompletely synthesized proteins"/>
    <property type="evidence" value="ECO:0007669"/>
    <property type="project" value="TreeGrafter"/>
</dbReference>
<organism evidence="5 7">
    <name type="scientific">Capnocytophaga catalasegens</name>
    <dbReference type="NCBI Taxonomy" id="1004260"/>
    <lineage>
        <taxon>Bacteria</taxon>
        <taxon>Pseudomonadati</taxon>
        <taxon>Bacteroidota</taxon>
        <taxon>Flavobacteriia</taxon>
        <taxon>Flavobacteriales</taxon>
        <taxon>Flavobacteriaceae</taxon>
        <taxon>Capnocytophaga</taxon>
    </lineage>
</organism>
<reference evidence="5 8" key="1">
    <citation type="submission" date="2021-11" db="EMBL/GenBank/DDBJ databases">
        <title>Draft genome sequence of Capnocytophaga sp. strain KC07075 isolated from cat oral cavity.</title>
        <authorList>
            <person name="Suzuki M."/>
            <person name="Imaoka K."/>
            <person name="Kimura M."/>
            <person name="Morikawa S."/>
            <person name="Maeda K."/>
        </authorList>
    </citation>
    <scope>NUCLEOTIDE SEQUENCE</scope>
    <source>
        <strain evidence="5">KC07075</strain>
        <strain evidence="6 8">KC07079</strain>
    </source>
</reference>
<proteinExistence type="predicted"/>
<evidence type="ECO:0000313" key="6">
    <source>
        <dbReference type="EMBL" id="GJM52944.1"/>
    </source>
</evidence>
<protein>
    <recommendedName>
        <fullName evidence="9">ATP-dependent Clp protease proteolytic subunit</fullName>
    </recommendedName>
</protein>
<evidence type="ECO:0000256" key="4">
    <source>
        <dbReference type="SAM" id="Phobius"/>
    </source>
</evidence>
<dbReference type="Proteomes" id="UP001207736">
    <property type="component" value="Unassembled WGS sequence"/>
</dbReference>
<gene>
    <name evidence="5" type="ORF">RCZ15_05480</name>
    <name evidence="6" type="ORF">RCZ16_12610</name>
</gene>
<dbReference type="GO" id="GO:0004176">
    <property type="term" value="F:ATP-dependent peptidase activity"/>
    <property type="evidence" value="ECO:0007669"/>
    <property type="project" value="TreeGrafter"/>
</dbReference>
<dbReference type="CDD" id="cd07016">
    <property type="entry name" value="S14_ClpP_1"/>
    <property type="match status" value="1"/>
</dbReference>
<dbReference type="GO" id="GO:0004252">
    <property type="term" value="F:serine-type endopeptidase activity"/>
    <property type="evidence" value="ECO:0007669"/>
    <property type="project" value="TreeGrafter"/>
</dbReference>
<dbReference type="Proteomes" id="UP001208692">
    <property type="component" value="Unassembled WGS sequence"/>
</dbReference>
<feature type="transmembrane region" description="Helical" evidence="4">
    <location>
        <begin position="12"/>
        <end position="31"/>
    </location>
</feature>
<comment type="caution">
    <text evidence="5">The sequence shown here is derived from an EMBL/GenBank/DDBJ whole genome shotgun (WGS) entry which is preliminary data.</text>
</comment>
<evidence type="ECO:0000313" key="8">
    <source>
        <dbReference type="Proteomes" id="UP001208692"/>
    </source>
</evidence>